<gene>
    <name evidence="2" type="primary">RvY_02308</name>
    <name evidence="2" type="synonym">RvY_02308.1</name>
    <name evidence="2" type="ORF">RvY_02308-1</name>
</gene>
<comment type="caution">
    <text evidence="2">The sequence shown here is derived from an EMBL/GenBank/DDBJ whole genome shotgun (WGS) entry which is preliminary data.</text>
</comment>
<protein>
    <submittedName>
        <fullName evidence="2">Uncharacterized protein</fullName>
    </submittedName>
</protein>
<dbReference type="PANTHER" id="PTHR22876">
    <property type="entry name" value="ZGC:101016"/>
    <property type="match status" value="1"/>
</dbReference>
<dbReference type="Pfam" id="PF10217">
    <property type="entry name" value="DUF2039"/>
    <property type="match status" value="1"/>
</dbReference>
<dbReference type="PANTHER" id="PTHR22876:SF5">
    <property type="entry name" value="CHROMOSOME 9 OPEN READING FRAME 85"/>
    <property type="match status" value="1"/>
</dbReference>
<feature type="compositionally biased region" description="Basic and acidic residues" evidence="1">
    <location>
        <begin position="121"/>
        <end position="132"/>
    </location>
</feature>
<accession>A0A1D1UUE5</accession>
<dbReference type="OrthoDB" id="250548at2759"/>
<feature type="region of interest" description="Disordered" evidence="1">
    <location>
        <begin position="111"/>
        <end position="172"/>
    </location>
</feature>
<dbReference type="AlphaFoldDB" id="A0A1D1UUE5"/>
<proteinExistence type="predicted"/>
<dbReference type="EMBL" id="BDGG01000001">
    <property type="protein sequence ID" value="GAU89798.1"/>
    <property type="molecule type" value="Genomic_DNA"/>
</dbReference>
<evidence type="ECO:0000256" key="1">
    <source>
        <dbReference type="SAM" id="MobiDB-lite"/>
    </source>
</evidence>
<feature type="compositionally biased region" description="Polar residues" evidence="1">
    <location>
        <begin position="133"/>
        <end position="151"/>
    </location>
</feature>
<keyword evidence="3" id="KW-1185">Reference proteome</keyword>
<dbReference type="STRING" id="947166.A0A1D1UUE5"/>
<sequence>MSSQKGNAIRSRPQKYQNNSVFKKDLYGTTPQTKALDSMKVEGLCSKCTSVIQWKIKFLKYKKLTVPSKCVKCLDRTVKEAYHTMCRNCASAAGKCPKCCEDHGKIAEEDKTAATTENQVEVEHGENKDRRNPATSARNAATSLRKTSLATKRSRDCSPELPSGDSSVGESE</sequence>
<dbReference type="InterPro" id="IPR019351">
    <property type="entry name" value="DUF2039"/>
</dbReference>
<dbReference type="Proteomes" id="UP000186922">
    <property type="component" value="Unassembled WGS sequence"/>
</dbReference>
<reference evidence="2 3" key="1">
    <citation type="journal article" date="2016" name="Nat. Commun.">
        <title>Extremotolerant tardigrade genome and improved radiotolerance of human cultured cells by tardigrade-unique protein.</title>
        <authorList>
            <person name="Hashimoto T."/>
            <person name="Horikawa D.D."/>
            <person name="Saito Y."/>
            <person name="Kuwahara H."/>
            <person name="Kozuka-Hata H."/>
            <person name="Shin-I T."/>
            <person name="Minakuchi Y."/>
            <person name="Ohishi K."/>
            <person name="Motoyama A."/>
            <person name="Aizu T."/>
            <person name="Enomoto A."/>
            <person name="Kondo K."/>
            <person name="Tanaka S."/>
            <person name="Hara Y."/>
            <person name="Koshikawa S."/>
            <person name="Sagara H."/>
            <person name="Miura T."/>
            <person name="Yokobori S."/>
            <person name="Miyagawa K."/>
            <person name="Suzuki Y."/>
            <person name="Kubo T."/>
            <person name="Oyama M."/>
            <person name="Kohara Y."/>
            <person name="Fujiyama A."/>
            <person name="Arakawa K."/>
            <person name="Katayama T."/>
            <person name="Toyoda A."/>
            <person name="Kunieda T."/>
        </authorList>
    </citation>
    <scope>NUCLEOTIDE SEQUENCE [LARGE SCALE GENOMIC DNA]</scope>
    <source>
        <strain evidence="2 3">YOKOZUNA-1</strain>
    </source>
</reference>
<evidence type="ECO:0000313" key="2">
    <source>
        <dbReference type="EMBL" id="GAU89798.1"/>
    </source>
</evidence>
<organism evidence="2 3">
    <name type="scientific">Ramazzottius varieornatus</name>
    <name type="common">Water bear</name>
    <name type="synonym">Tardigrade</name>
    <dbReference type="NCBI Taxonomy" id="947166"/>
    <lineage>
        <taxon>Eukaryota</taxon>
        <taxon>Metazoa</taxon>
        <taxon>Ecdysozoa</taxon>
        <taxon>Tardigrada</taxon>
        <taxon>Eutardigrada</taxon>
        <taxon>Parachela</taxon>
        <taxon>Hypsibioidea</taxon>
        <taxon>Ramazzottiidae</taxon>
        <taxon>Ramazzottius</taxon>
    </lineage>
</organism>
<name>A0A1D1UUE5_RAMVA</name>
<evidence type="ECO:0000313" key="3">
    <source>
        <dbReference type="Proteomes" id="UP000186922"/>
    </source>
</evidence>